<sequence length="692" mass="75554">MPAFSLDAGQLSPPTEFTFRDDCRAQLEVSLLRNTSYTLPTSFQSLESIERQLELVQSHIFSNQLNQAIAIISALPPGCHFHVPLFRAEIQCLRALLTGDNLSIDKAVADATAAVSILGKFTDLPQLSRTDKLLVDIALAEALAFSSMAQLLAGRSHAGVAATLRRCHQLYTQIYSACMAEPSSLWDVPAMALQDVLGRAQFGVGAFALFASGVVPSEYHWILQLWQRSSLQEGVRMVHMSWAAGHSRSHWAGLLLMNSSPMLLQHWVAARKAKGGNGPVTPLPSNPSSTAPRATSVCTAREYHDSAMSTASDGSDSDDSPLCRPERAQADADDVLMEALALLHVATTCLQTHPQWIMFMWSRSVQLQHANPFEALDLAQEAAASYDSGTPYLLQVYIGRLQFKLHRMDQAADTFQRVMAAYVKSRAVLTVDAQQTTCTYLAAALCCESDANVRFVRSLLAQTLRLQSESPTSVPNGSVDICLLVHRARYYHAIASDIHVKLLPYDLLYVCSDSSHVLRKTRAHDDSALAHLDSLMVKQFPAQDAALPPWLLSGTSIEPLASMDAHVTHFALDWMTLRGLVLLKTDEQLAKCHFTRVLAVAAAVGDSTATARSFSVPVASFHLARELVPDDPTAAVDLLDQAWAWYKRSKTSSRSKDAVGYATRIKVLRALLKPDSSHVSSVDAPSIVTTAP</sequence>
<reference evidence="1 2" key="1">
    <citation type="submission" date="2018-08" db="EMBL/GenBank/DDBJ databases">
        <title>Aphanomyces genome sequencing and annotation.</title>
        <authorList>
            <person name="Minardi D."/>
            <person name="Oidtmann B."/>
            <person name="Van Der Giezen M."/>
            <person name="Studholme D.J."/>
        </authorList>
    </citation>
    <scope>NUCLEOTIDE SEQUENCE [LARGE SCALE GENOMIC DNA]</scope>
    <source>
        <strain evidence="1 2">NJM0002</strain>
    </source>
</reference>
<accession>A0A3R6W500</accession>
<protein>
    <submittedName>
        <fullName evidence="1">Uncharacterized protein</fullName>
    </submittedName>
</protein>
<dbReference type="Proteomes" id="UP000285060">
    <property type="component" value="Unassembled WGS sequence"/>
</dbReference>
<name>A0A3R6W500_9STRA</name>
<gene>
    <name evidence="1" type="ORF">DYB32_000126</name>
</gene>
<dbReference type="EMBL" id="QUSY01000003">
    <property type="protein sequence ID" value="RHY35401.1"/>
    <property type="molecule type" value="Genomic_DNA"/>
</dbReference>
<keyword evidence="2" id="KW-1185">Reference proteome</keyword>
<dbReference type="VEuPathDB" id="FungiDB:H310_13145"/>
<dbReference type="AlphaFoldDB" id="A0A3R6W500"/>
<comment type="caution">
    <text evidence="1">The sequence shown here is derived from an EMBL/GenBank/DDBJ whole genome shotgun (WGS) entry which is preliminary data.</text>
</comment>
<proteinExistence type="predicted"/>
<evidence type="ECO:0000313" key="2">
    <source>
        <dbReference type="Proteomes" id="UP000285060"/>
    </source>
</evidence>
<dbReference type="VEuPathDB" id="FungiDB:H310_13144"/>
<evidence type="ECO:0000313" key="1">
    <source>
        <dbReference type="EMBL" id="RHY35401.1"/>
    </source>
</evidence>
<organism evidence="1 2">
    <name type="scientific">Aphanomyces invadans</name>
    <dbReference type="NCBI Taxonomy" id="157072"/>
    <lineage>
        <taxon>Eukaryota</taxon>
        <taxon>Sar</taxon>
        <taxon>Stramenopiles</taxon>
        <taxon>Oomycota</taxon>
        <taxon>Saprolegniomycetes</taxon>
        <taxon>Saprolegniales</taxon>
        <taxon>Verrucalvaceae</taxon>
        <taxon>Aphanomyces</taxon>
    </lineage>
</organism>